<reference evidence="2" key="2">
    <citation type="submission" date="2021-04" db="EMBL/GenBank/DDBJ databases">
        <authorList>
            <person name="Gilroy R."/>
        </authorList>
    </citation>
    <scope>NUCLEOTIDE SEQUENCE</scope>
    <source>
        <strain evidence="2">ChiHjej13B12-752</strain>
    </source>
</reference>
<dbReference type="PROSITE" id="PS51186">
    <property type="entry name" value="GNAT"/>
    <property type="match status" value="1"/>
</dbReference>
<gene>
    <name evidence="2" type="ORF">H9891_07420</name>
</gene>
<reference evidence="2" key="1">
    <citation type="journal article" date="2021" name="PeerJ">
        <title>Extensive microbial diversity within the chicken gut microbiome revealed by metagenomics and culture.</title>
        <authorList>
            <person name="Gilroy R."/>
            <person name="Ravi A."/>
            <person name="Getino M."/>
            <person name="Pursley I."/>
            <person name="Horton D.L."/>
            <person name="Alikhan N.F."/>
            <person name="Baker D."/>
            <person name="Gharbi K."/>
            <person name="Hall N."/>
            <person name="Watson M."/>
            <person name="Adriaenssens E.M."/>
            <person name="Foster-Nyarko E."/>
            <person name="Jarju S."/>
            <person name="Secka A."/>
            <person name="Antonio M."/>
            <person name="Oren A."/>
            <person name="Chaudhuri R.R."/>
            <person name="La Ragione R."/>
            <person name="Hildebrand F."/>
            <person name="Pallen M.J."/>
        </authorList>
    </citation>
    <scope>NUCLEOTIDE SEQUENCE</scope>
    <source>
        <strain evidence="2">ChiHjej13B12-752</strain>
    </source>
</reference>
<dbReference type="InterPro" id="IPR000182">
    <property type="entry name" value="GNAT_dom"/>
</dbReference>
<dbReference type="InterPro" id="IPR016181">
    <property type="entry name" value="Acyl_CoA_acyltransferase"/>
</dbReference>
<accession>A0A9D1QHX0</accession>
<dbReference type="Gene3D" id="3.40.630.30">
    <property type="match status" value="1"/>
</dbReference>
<dbReference type="AlphaFoldDB" id="A0A9D1QHX0"/>
<feature type="domain" description="N-acetyltransferase" evidence="1">
    <location>
        <begin position="1"/>
        <end position="166"/>
    </location>
</feature>
<evidence type="ECO:0000313" key="3">
    <source>
        <dbReference type="Proteomes" id="UP000823989"/>
    </source>
</evidence>
<evidence type="ECO:0000259" key="1">
    <source>
        <dbReference type="PROSITE" id="PS51186"/>
    </source>
</evidence>
<proteinExistence type="predicted"/>
<comment type="caution">
    <text evidence="2">The sequence shown here is derived from an EMBL/GenBank/DDBJ whole genome shotgun (WGS) entry which is preliminary data.</text>
</comment>
<protein>
    <submittedName>
        <fullName evidence="2">N-acetyltransferase</fullName>
    </submittedName>
</protein>
<evidence type="ECO:0000313" key="2">
    <source>
        <dbReference type="EMBL" id="HIW12974.1"/>
    </source>
</evidence>
<dbReference type="Proteomes" id="UP000823989">
    <property type="component" value="Unassembled WGS sequence"/>
</dbReference>
<name>A0A9D1QHX0_9STAP</name>
<sequence>MEFRNLDMNDLEAIIALQNAVYDALEDREVLQTLTKEEFAEIIRQGYIIGVFKGDALIATRSMYIPAAEELEHLADDAGISDKSRVIYSEITFIDSASRGRGLQTEMGRELIRRVRESGDFDHILTTVMPGNIPSLKDKFRLGFKIVKTKYKYGGKKRHVMQLNIPEENGTSGEPVKVHYTDTDWMMDNSNHYIGKSMSDEYIIYYKRN</sequence>
<dbReference type="EMBL" id="DXHR01000025">
    <property type="protein sequence ID" value="HIW12974.1"/>
    <property type="molecule type" value="Genomic_DNA"/>
</dbReference>
<organism evidence="2 3">
    <name type="scientific">Candidatus Salinicoccus stercoripullorum</name>
    <dbReference type="NCBI Taxonomy" id="2838756"/>
    <lineage>
        <taxon>Bacteria</taxon>
        <taxon>Bacillati</taxon>
        <taxon>Bacillota</taxon>
        <taxon>Bacilli</taxon>
        <taxon>Bacillales</taxon>
        <taxon>Staphylococcaceae</taxon>
        <taxon>Salinicoccus</taxon>
    </lineage>
</organism>
<dbReference type="GO" id="GO:0016747">
    <property type="term" value="F:acyltransferase activity, transferring groups other than amino-acyl groups"/>
    <property type="evidence" value="ECO:0007669"/>
    <property type="project" value="InterPro"/>
</dbReference>
<dbReference type="SUPFAM" id="SSF55729">
    <property type="entry name" value="Acyl-CoA N-acyltransferases (Nat)"/>
    <property type="match status" value="1"/>
</dbReference>